<feature type="compositionally biased region" description="Low complexity" evidence="1">
    <location>
        <begin position="1"/>
        <end position="28"/>
    </location>
</feature>
<feature type="compositionally biased region" description="Polar residues" evidence="1">
    <location>
        <begin position="29"/>
        <end position="47"/>
    </location>
</feature>
<proteinExistence type="predicted"/>
<evidence type="ECO:0000313" key="2">
    <source>
        <dbReference type="EMBL" id="JAT36117.1"/>
    </source>
</evidence>
<sequence>GSPHTATTSGETGASGETEASGENEASGDLSTQTPGPYSGPATQATDHPNRSAARIPCPAMPTRSPRLPTTMATTPTGHPAPTTINSSLTFTSCLPSASIRVKLLGFTSTTTTPGSKSMKSYDDVSSSEFPFGTKHWPVQQCSK</sequence>
<name>A0A1B6MJH9_9HEMI</name>
<evidence type="ECO:0000256" key="1">
    <source>
        <dbReference type="SAM" id="MobiDB-lite"/>
    </source>
</evidence>
<dbReference type="AlphaFoldDB" id="A0A1B6MJH9"/>
<protein>
    <submittedName>
        <fullName evidence="2">Uncharacterized protein</fullName>
    </submittedName>
</protein>
<feature type="non-terminal residue" evidence="2">
    <location>
        <position position="1"/>
    </location>
</feature>
<dbReference type="EMBL" id="GEBQ01003860">
    <property type="protein sequence ID" value="JAT36117.1"/>
    <property type="molecule type" value="Transcribed_RNA"/>
</dbReference>
<feature type="compositionally biased region" description="Low complexity" evidence="1">
    <location>
        <begin position="69"/>
        <end position="84"/>
    </location>
</feature>
<reference evidence="2" key="1">
    <citation type="submission" date="2015-11" db="EMBL/GenBank/DDBJ databases">
        <title>De novo transcriptome assembly of four potential Pierce s Disease insect vectors from Arizona vineyards.</title>
        <authorList>
            <person name="Tassone E.E."/>
        </authorList>
    </citation>
    <scope>NUCLEOTIDE SEQUENCE</scope>
</reference>
<accession>A0A1B6MJH9</accession>
<feature type="region of interest" description="Disordered" evidence="1">
    <location>
        <begin position="1"/>
        <end position="85"/>
    </location>
</feature>
<gene>
    <name evidence="2" type="ORF">g.35100</name>
</gene>
<organism evidence="2">
    <name type="scientific">Graphocephala atropunctata</name>
    <dbReference type="NCBI Taxonomy" id="36148"/>
    <lineage>
        <taxon>Eukaryota</taxon>
        <taxon>Metazoa</taxon>
        <taxon>Ecdysozoa</taxon>
        <taxon>Arthropoda</taxon>
        <taxon>Hexapoda</taxon>
        <taxon>Insecta</taxon>
        <taxon>Pterygota</taxon>
        <taxon>Neoptera</taxon>
        <taxon>Paraneoptera</taxon>
        <taxon>Hemiptera</taxon>
        <taxon>Auchenorrhyncha</taxon>
        <taxon>Membracoidea</taxon>
        <taxon>Cicadellidae</taxon>
        <taxon>Cicadellinae</taxon>
        <taxon>Cicadellini</taxon>
        <taxon>Graphocephala</taxon>
    </lineage>
</organism>